<dbReference type="RefSeq" id="WP_280577220.1">
    <property type="nucleotide sequence ID" value="NZ_JARXRO010000011.1"/>
</dbReference>
<reference evidence="2 3" key="1">
    <citation type="submission" date="2023-04" db="EMBL/GenBank/DDBJ databases">
        <title>Luteimonas sp. M1R5S59.</title>
        <authorList>
            <person name="Sun J.-Q."/>
        </authorList>
    </citation>
    <scope>NUCLEOTIDE SEQUENCE [LARGE SCALE GENOMIC DNA]</scope>
    <source>
        <strain evidence="2 3">M1R5S59</strain>
    </source>
</reference>
<organism evidence="2 3">
    <name type="scientific">Luteimonas kalidii</name>
    <dbReference type="NCBI Taxonomy" id="3042025"/>
    <lineage>
        <taxon>Bacteria</taxon>
        <taxon>Pseudomonadati</taxon>
        <taxon>Pseudomonadota</taxon>
        <taxon>Gammaproteobacteria</taxon>
        <taxon>Lysobacterales</taxon>
        <taxon>Lysobacteraceae</taxon>
        <taxon>Luteimonas</taxon>
    </lineage>
</organism>
<dbReference type="Pfam" id="PF00535">
    <property type="entry name" value="Glycos_transf_2"/>
    <property type="match status" value="1"/>
</dbReference>
<dbReference type="InterPro" id="IPR001173">
    <property type="entry name" value="Glyco_trans_2-like"/>
</dbReference>
<accession>A0ABT6JRA9</accession>
<keyword evidence="2" id="KW-0808">Transferase</keyword>
<sequence>MTRPVISVCVATYNQVGLIERCLRSILEQEVVADVQVMVGDDASTDGTSEVLEKLAAENGSRLLHLRRARNMGAIANISDLLGRAQGDFIARVDGDDFWLPGKLSRQLEFFANHPECDAVYTNAITVDASGMRCGVFNDVGDEQIDLARLLRRGNFLNNSSVLFRAMDRPGWASSIEQIDYQVHLWQAQRGRLGHIGEPLTAYRLNSQGSMILSANAHVRELYWRAIQSVPRDLVTDDDYAHGITDFLRRVFFRSVRTRDPELLRTWGARVYAASPYRTGRTTALVVANIMRMMGKMLVGQLRGRDHRNVLYRR</sequence>
<evidence type="ECO:0000313" key="2">
    <source>
        <dbReference type="EMBL" id="MDH5833038.1"/>
    </source>
</evidence>
<gene>
    <name evidence="2" type="ORF">QFW81_03720</name>
</gene>
<dbReference type="InterPro" id="IPR050834">
    <property type="entry name" value="Glycosyltransf_2"/>
</dbReference>
<keyword evidence="2" id="KW-0328">Glycosyltransferase</keyword>
<dbReference type="PANTHER" id="PTHR43685">
    <property type="entry name" value="GLYCOSYLTRANSFERASE"/>
    <property type="match status" value="1"/>
</dbReference>
<dbReference type="GO" id="GO:0016757">
    <property type="term" value="F:glycosyltransferase activity"/>
    <property type="evidence" value="ECO:0007669"/>
    <property type="project" value="UniProtKB-KW"/>
</dbReference>
<dbReference type="EMBL" id="JARXRO010000011">
    <property type="protein sequence ID" value="MDH5833038.1"/>
    <property type="molecule type" value="Genomic_DNA"/>
</dbReference>
<dbReference type="Proteomes" id="UP001156873">
    <property type="component" value="Unassembled WGS sequence"/>
</dbReference>
<keyword evidence="3" id="KW-1185">Reference proteome</keyword>
<dbReference type="InterPro" id="IPR029044">
    <property type="entry name" value="Nucleotide-diphossugar_trans"/>
</dbReference>
<dbReference type="SUPFAM" id="SSF53448">
    <property type="entry name" value="Nucleotide-diphospho-sugar transferases"/>
    <property type="match status" value="1"/>
</dbReference>
<dbReference type="Gene3D" id="3.90.550.10">
    <property type="entry name" value="Spore Coat Polysaccharide Biosynthesis Protein SpsA, Chain A"/>
    <property type="match status" value="1"/>
</dbReference>
<evidence type="ECO:0000259" key="1">
    <source>
        <dbReference type="Pfam" id="PF00535"/>
    </source>
</evidence>
<feature type="domain" description="Glycosyltransferase 2-like" evidence="1">
    <location>
        <begin position="7"/>
        <end position="116"/>
    </location>
</feature>
<protein>
    <submittedName>
        <fullName evidence="2">Glycosyltransferase</fullName>
        <ecNumber evidence="2">2.4.-.-</ecNumber>
    </submittedName>
</protein>
<dbReference type="PANTHER" id="PTHR43685:SF11">
    <property type="entry name" value="GLYCOSYLTRANSFERASE TAGX-RELATED"/>
    <property type="match status" value="1"/>
</dbReference>
<evidence type="ECO:0000313" key="3">
    <source>
        <dbReference type="Proteomes" id="UP001156873"/>
    </source>
</evidence>
<proteinExistence type="predicted"/>
<comment type="caution">
    <text evidence="2">The sequence shown here is derived from an EMBL/GenBank/DDBJ whole genome shotgun (WGS) entry which is preliminary data.</text>
</comment>
<dbReference type="EC" id="2.4.-.-" evidence="2"/>
<name>A0ABT6JRA9_9GAMM</name>